<evidence type="ECO:0000313" key="2">
    <source>
        <dbReference type="EMBL" id="SDF29220.1"/>
    </source>
</evidence>
<dbReference type="Proteomes" id="UP000198615">
    <property type="component" value="Unassembled WGS sequence"/>
</dbReference>
<feature type="compositionally biased region" description="Basic and acidic residues" evidence="1">
    <location>
        <begin position="1"/>
        <end position="12"/>
    </location>
</feature>
<dbReference type="InterPro" id="IPR036465">
    <property type="entry name" value="vWFA_dom_sf"/>
</dbReference>
<accession>A0A8G2EUD8</accession>
<dbReference type="AlphaFoldDB" id="A0A8G2EUD8"/>
<dbReference type="EMBL" id="FNBW01000002">
    <property type="protein sequence ID" value="SDF29220.1"/>
    <property type="molecule type" value="Genomic_DNA"/>
</dbReference>
<feature type="region of interest" description="Disordered" evidence="1">
    <location>
        <begin position="1"/>
        <end position="25"/>
    </location>
</feature>
<dbReference type="OrthoDB" id="5430236at2"/>
<evidence type="ECO:0000256" key="1">
    <source>
        <dbReference type="SAM" id="MobiDB-lite"/>
    </source>
</evidence>
<evidence type="ECO:0000313" key="3">
    <source>
        <dbReference type="Proteomes" id="UP000198615"/>
    </source>
</evidence>
<name>A0A8G2EUD8_9PROT</name>
<proteinExistence type="predicted"/>
<comment type="caution">
    <text evidence="2">The sequence shown here is derived from an EMBL/GenBank/DDBJ whole genome shotgun (WGS) entry which is preliminary data.</text>
</comment>
<sequence length="247" mass="26546">MGTKEDRDRKLPVEPGQAGGEISTRSEVDAFLSTVRSMPKQEPTGRRGRLVFALDATASREPTWDRACHIQAEMFHQTAALGGLDVQLVFYRGFGECKASKWHSDPKALGKVMTGVRCLGGQTQIAKILKHAIKETKREKVGALIFVGDAFEEDIDAVCNSAGELGVLGVPVFAFHEGGNPVVARAFQQIATLTRGAYCPFDLSSADRLKELLAAVAVYAAGGRRALLSYGEGRGEAVKLLTRQVGG</sequence>
<dbReference type="RefSeq" id="WP_093148478.1">
    <property type="nucleotide sequence ID" value="NZ_FNBW01000002.1"/>
</dbReference>
<protein>
    <recommendedName>
        <fullName evidence="4">VWA domain-containing protein</fullName>
    </recommendedName>
</protein>
<evidence type="ECO:0008006" key="4">
    <source>
        <dbReference type="Google" id="ProtNLM"/>
    </source>
</evidence>
<reference evidence="2 3" key="1">
    <citation type="submission" date="2016-10" db="EMBL/GenBank/DDBJ databases">
        <authorList>
            <person name="Varghese N."/>
            <person name="Submissions S."/>
        </authorList>
    </citation>
    <scope>NUCLEOTIDE SEQUENCE [LARGE SCALE GENOMIC DNA]</scope>
    <source>
        <strain evidence="2 3">DSM 18839</strain>
    </source>
</reference>
<dbReference type="SUPFAM" id="SSF53300">
    <property type="entry name" value="vWA-like"/>
    <property type="match status" value="1"/>
</dbReference>
<keyword evidence="3" id="KW-1185">Reference proteome</keyword>
<organism evidence="2 3">
    <name type="scientific">Thalassobaculum litoreum DSM 18839</name>
    <dbReference type="NCBI Taxonomy" id="1123362"/>
    <lineage>
        <taxon>Bacteria</taxon>
        <taxon>Pseudomonadati</taxon>
        <taxon>Pseudomonadota</taxon>
        <taxon>Alphaproteobacteria</taxon>
        <taxon>Rhodospirillales</taxon>
        <taxon>Thalassobaculaceae</taxon>
        <taxon>Thalassobaculum</taxon>
    </lineage>
</organism>
<gene>
    <name evidence="2" type="ORF">SAMN05660686_00921</name>
</gene>